<dbReference type="EMBL" id="DXFX01000042">
    <property type="protein sequence ID" value="HIX07450.1"/>
    <property type="molecule type" value="Genomic_DNA"/>
</dbReference>
<comment type="caution">
    <text evidence="2">The sequence shown here is derived from an EMBL/GenBank/DDBJ whole genome shotgun (WGS) entry which is preliminary data.</text>
</comment>
<organism evidence="2 3">
    <name type="scientific">Candidatus Borkfalkia faecipullorum</name>
    <dbReference type="NCBI Taxonomy" id="2838510"/>
    <lineage>
        <taxon>Bacteria</taxon>
        <taxon>Bacillati</taxon>
        <taxon>Bacillota</taxon>
        <taxon>Clostridia</taxon>
        <taxon>Christensenellales</taxon>
        <taxon>Christensenellaceae</taxon>
        <taxon>Candidatus Borkfalkia</taxon>
    </lineage>
</organism>
<protein>
    <submittedName>
        <fullName evidence="2">Uncharacterized protein</fullName>
    </submittedName>
</protein>
<feature type="region of interest" description="Disordered" evidence="1">
    <location>
        <begin position="72"/>
        <end position="97"/>
    </location>
</feature>
<reference evidence="2" key="2">
    <citation type="submission" date="2021-04" db="EMBL/GenBank/DDBJ databases">
        <authorList>
            <person name="Gilroy R."/>
        </authorList>
    </citation>
    <scope>NUCLEOTIDE SEQUENCE</scope>
    <source>
        <strain evidence="2">811</strain>
    </source>
</reference>
<reference evidence="2" key="1">
    <citation type="journal article" date="2021" name="PeerJ">
        <title>Extensive microbial diversity within the chicken gut microbiome revealed by metagenomics and culture.</title>
        <authorList>
            <person name="Gilroy R."/>
            <person name="Ravi A."/>
            <person name="Getino M."/>
            <person name="Pursley I."/>
            <person name="Horton D.L."/>
            <person name="Alikhan N.F."/>
            <person name="Baker D."/>
            <person name="Gharbi K."/>
            <person name="Hall N."/>
            <person name="Watson M."/>
            <person name="Adriaenssens E.M."/>
            <person name="Foster-Nyarko E."/>
            <person name="Jarju S."/>
            <person name="Secka A."/>
            <person name="Antonio M."/>
            <person name="Oren A."/>
            <person name="Chaudhuri R.R."/>
            <person name="La Ragione R."/>
            <person name="Hildebrand F."/>
            <person name="Pallen M.J."/>
        </authorList>
    </citation>
    <scope>NUCLEOTIDE SEQUENCE</scope>
    <source>
        <strain evidence="2">811</strain>
    </source>
</reference>
<feature type="compositionally biased region" description="Basic and acidic residues" evidence="1">
    <location>
        <begin position="72"/>
        <end position="82"/>
    </location>
</feature>
<evidence type="ECO:0000256" key="1">
    <source>
        <dbReference type="SAM" id="MobiDB-lite"/>
    </source>
</evidence>
<gene>
    <name evidence="2" type="ORF">H9741_03190</name>
</gene>
<sequence>MKFFLQIFKKQTKDCVILSNSRAFSVRRKDRPAHPPVFSPFCRKWEREHLAEREEEKRAAWDELSRILSFADRRESGEREPSVRAGRPHSRTRRGSLPAEEEFFPELLALRGFNMKERGLSVGHSDEI</sequence>
<dbReference type="AlphaFoldDB" id="A0A9D2AFY3"/>
<name>A0A9D2AFY3_9FIRM</name>
<dbReference type="Proteomes" id="UP000824204">
    <property type="component" value="Unassembled WGS sequence"/>
</dbReference>
<accession>A0A9D2AFY3</accession>
<proteinExistence type="predicted"/>
<evidence type="ECO:0000313" key="2">
    <source>
        <dbReference type="EMBL" id="HIX07450.1"/>
    </source>
</evidence>
<evidence type="ECO:0000313" key="3">
    <source>
        <dbReference type="Proteomes" id="UP000824204"/>
    </source>
</evidence>